<evidence type="ECO:0000259" key="8">
    <source>
        <dbReference type="PROSITE" id="PS50928"/>
    </source>
</evidence>
<dbReference type="Proteomes" id="UP000638981">
    <property type="component" value="Unassembled WGS sequence"/>
</dbReference>
<feature type="transmembrane region" description="Helical" evidence="7">
    <location>
        <begin position="260"/>
        <end position="284"/>
    </location>
</feature>
<evidence type="ECO:0000256" key="2">
    <source>
        <dbReference type="ARBA" id="ARBA00022448"/>
    </source>
</evidence>
<evidence type="ECO:0000256" key="6">
    <source>
        <dbReference type="ARBA" id="ARBA00023136"/>
    </source>
</evidence>
<reference evidence="9" key="1">
    <citation type="journal article" date="2014" name="Int. J. Syst. Evol. Microbiol.">
        <title>Complete genome sequence of Corynebacterium casei LMG S-19264T (=DSM 44701T), isolated from a smear-ripened cheese.</title>
        <authorList>
            <consortium name="US DOE Joint Genome Institute (JGI-PGF)"/>
            <person name="Walter F."/>
            <person name="Albersmeier A."/>
            <person name="Kalinowski J."/>
            <person name="Ruckert C."/>
        </authorList>
    </citation>
    <scope>NUCLEOTIDE SEQUENCE</scope>
    <source>
        <strain evidence="9">KCTC 23310</strain>
    </source>
</reference>
<keyword evidence="3" id="KW-1003">Cell membrane</keyword>
<evidence type="ECO:0000256" key="7">
    <source>
        <dbReference type="RuleBase" id="RU363032"/>
    </source>
</evidence>
<comment type="similarity">
    <text evidence="7">Belongs to the binding-protein-dependent transport system permease family.</text>
</comment>
<dbReference type="GO" id="GO:0005886">
    <property type="term" value="C:plasma membrane"/>
    <property type="evidence" value="ECO:0007669"/>
    <property type="project" value="UniProtKB-SubCell"/>
</dbReference>
<dbReference type="AlphaFoldDB" id="A0A918WKI2"/>
<dbReference type="Gene3D" id="1.10.3720.10">
    <property type="entry name" value="MetI-like"/>
    <property type="match status" value="1"/>
</dbReference>
<dbReference type="PROSITE" id="PS50928">
    <property type="entry name" value="ABC_TM1"/>
    <property type="match status" value="1"/>
</dbReference>
<protein>
    <submittedName>
        <fullName evidence="9">Sugar ABC transporter permease</fullName>
    </submittedName>
</protein>
<keyword evidence="2 7" id="KW-0813">Transport</keyword>
<comment type="subcellular location">
    <subcellularLocation>
        <location evidence="1 7">Cell membrane</location>
        <topology evidence="1 7">Multi-pass membrane protein</topology>
    </subcellularLocation>
</comment>
<dbReference type="InterPro" id="IPR051393">
    <property type="entry name" value="ABC_transporter_permease"/>
</dbReference>
<evidence type="ECO:0000256" key="1">
    <source>
        <dbReference type="ARBA" id="ARBA00004651"/>
    </source>
</evidence>
<keyword evidence="4 7" id="KW-0812">Transmembrane</keyword>
<keyword evidence="6 7" id="KW-0472">Membrane</keyword>
<dbReference type="Pfam" id="PF00528">
    <property type="entry name" value="BPD_transp_1"/>
    <property type="match status" value="1"/>
</dbReference>
<dbReference type="RefSeq" id="WP_189410730.1">
    <property type="nucleotide sequence ID" value="NZ_BMYJ01000003.1"/>
</dbReference>
<keyword evidence="10" id="KW-1185">Reference proteome</keyword>
<dbReference type="InterPro" id="IPR000515">
    <property type="entry name" value="MetI-like"/>
</dbReference>
<organism evidence="9 10">
    <name type="scientific">Neogemmobacter tilapiae</name>
    <dbReference type="NCBI Taxonomy" id="875041"/>
    <lineage>
        <taxon>Bacteria</taxon>
        <taxon>Pseudomonadati</taxon>
        <taxon>Pseudomonadota</taxon>
        <taxon>Alphaproteobacteria</taxon>
        <taxon>Rhodobacterales</taxon>
        <taxon>Paracoccaceae</taxon>
        <taxon>Neogemmobacter</taxon>
    </lineage>
</organism>
<dbReference type="PANTHER" id="PTHR30193">
    <property type="entry name" value="ABC TRANSPORTER PERMEASE PROTEIN"/>
    <property type="match status" value="1"/>
</dbReference>
<gene>
    <name evidence="9" type="ORF">GCM10007315_12110</name>
</gene>
<proteinExistence type="inferred from homology"/>
<evidence type="ECO:0000256" key="5">
    <source>
        <dbReference type="ARBA" id="ARBA00022989"/>
    </source>
</evidence>
<dbReference type="CDD" id="cd06261">
    <property type="entry name" value="TM_PBP2"/>
    <property type="match status" value="1"/>
</dbReference>
<feature type="transmembrane region" description="Helical" evidence="7">
    <location>
        <begin position="208"/>
        <end position="228"/>
    </location>
</feature>
<reference evidence="9" key="2">
    <citation type="submission" date="2020-09" db="EMBL/GenBank/DDBJ databases">
        <authorList>
            <person name="Sun Q."/>
            <person name="Kim S."/>
        </authorList>
    </citation>
    <scope>NUCLEOTIDE SEQUENCE</scope>
    <source>
        <strain evidence="9">KCTC 23310</strain>
    </source>
</reference>
<sequence>MKIKRNGWVGLAWLSPTLLFVSVFVLWPMVHLVWLSFTSTSLLGGGEWVGFKNYTTAFNDPKFWAAFRFTLLYTVILTPILMGLGFALALLVSPNTPLRRVTRTVTFLPVVIGLASSSLLWFWLFDQQVGLFNRLLVDLNILSQPLVWFRKVDTAMIAVIISVTWKVVGFGMILIMAGIQSIPSDLFEAARIDGASLWLRVRRIILPLALRSILMATVLSVIGSMLAFDQFYLMTGGGPRGKTFTSVYWIYQNSFVRFDLGYGAALSVILMLVIMAMTALQLTLQSRGKA</sequence>
<feature type="transmembrane region" description="Helical" evidence="7">
    <location>
        <begin position="104"/>
        <end position="124"/>
    </location>
</feature>
<dbReference type="EMBL" id="BMYJ01000003">
    <property type="protein sequence ID" value="GHC51317.1"/>
    <property type="molecule type" value="Genomic_DNA"/>
</dbReference>
<evidence type="ECO:0000256" key="4">
    <source>
        <dbReference type="ARBA" id="ARBA00022692"/>
    </source>
</evidence>
<dbReference type="InterPro" id="IPR035906">
    <property type="entry name" value="MetI-like_sf"/>
</dbReference>
<feature type="transmembrane region" description="Helical" evidence="7">
    <location>
        <begin position="12"/>
        <end position="34"/>
    </location>
</feature>
<feature type="domain" description="ABC transmembrane type-1" evidence="8">
    <location>
        <begin position="67"/>
        <end position="281"/>
    </location>
</feature>
<accession>A0A918WKI2</accession>
<evidence type="ECO:0000256" key="3">
    <source>
        <dbReference type="ARBA" id="ARBA00022475"/>
    </source>
</evidence>
<dbReference type="PANTHER" id="PTHR30193:SF37">
    <property type="entry name" value="INNER MEMBRANE ABC TRANSPORTER PERMEASE PROTEIN YCJO"/>
    <property type="match status" value="1"/>
</dbReference>
<name>A0A918WKI2_9RHOB</name>
<evidence type="ECO:0000313" key="9">
    <source>
        <dbReference type="EMBL" id="GHC51317.1"/>
    </source>
</evidence>
<feature type="transmembrane region" description="Helical" evidence="7">
    <location>
        <begin position="155"/>
        <end position="177"/>
    </location>
</feature>
<feature type="transmembrane region" description="Helical" evidence="7">
    <location>
        <begin position="71"/>
        <end position="92"/>
    </location>
</feature>
<dbReference type="GO" id="GO:0055085">
    <property type="term" value="P:transmembrane transport"/>
    <property type="evidence" value="ECO:0007669"/>
    <property type="project" value="InterPro"/>
</dbReference>
<comment type="caution">
    <text evidence="9">The sequence shown here is derived from an EMBL/GenBank/DDBJ whole genome shotgun (WGS) entry which is preliminary data.</text>
</comment>
<dbReference type="SUPFAM" id="SSF161098">
    <property type="entry name" value="MetI-like"/>
    <property type="match status" value="1"/>
</dbReference>
<keyword evidence="5 7" id="KW-1133">Transmembrane helix</keyword>
<evidence type="ECO:0000313" key="10">
    <source>
        <dbReference type="Proteomes" id="UP000638981"/>
    </source>
</evidence>